<organism evidence="1 2">
    <name type="scientific">Saprospira grandis (strain Lewin)</name>
    <dbReference type="NCBI Taxonomy" id="984262"/>
    <lineage>
        <taxon>Bacteria</taxon>
        <taxon>Pseudomonadati</taxon>
        <taxon>Bacteroidota</taxon>
        <taxon>Saprospiria</taxon>
        <taxon>Saprospirales</taxon>
        <taxon>Saprospiraceae</taxon>
        <taxon>Saprospira</taxon>
    </lineage>
</organism>
<dbReference type="Proteomes" id="UP000007519">
    <property type="component" value="Chromosome"/>
</dbReference>
<sequence length="42" mass="4825">MLVSIKGIWGFKLLNDKIKKAARSFLPLRLAHWLGVYWPSAV</sequence>
<dbReference type="EMBL" id="CP002831">
    <property type="protein sequence ID" value="AFC25184.1"/>
    <property type="molecule type" value="Genomic_DNA"/>
</dbReference>
<dbReference type="STRING" id="984262.SGRA_2456"/>
<dbReference type="AlphaFoldDB" id="H6L5G8"/>
<dbReference type="KEGG" id="sgn:SGRA_2456"/>
<name>H6L5G8_SAPGL</name>
<evidence type="ECO:0000313" key="1">
    <source>
        <dbReference type="EMBL" id="AFC25184.1"/>
    </source>
</evidence>
<dbReference type="HOGENOM" id="CLU_3257670_0_0_10"/>
<accession>H6L5G8</accession>
<protein>
    <submittedName>
        <fullName evidence="1">Uncharacterized protein</fullName>
    </submittedName>
</protein>
<gene>
    <name evidence="1" type="ordered locus">SGRA_2456</name>
</gene>
<reference evidence="1 2" key="1">
    <citation type="journal article" date="2012" name="Stand. Genomic Sci.">
        <title>Complete genome sequencing and analysis of Saprospira grandis str. Lewin, a predatory marine bacterium.</title>
        <authorList>
            <person name="Saw J.H."/>
            <person name="Yuryev A."/>
            <person name="Kanbe M."/>
            <person name="Hou S."/>
            <person name="Young A.G."/>
            <person name="Aizawa S."/>
            <person name="Alam M."/>
        </authorList>
    </citation>
    <scope>NUCLEOTIDE SEQUENCE [LARGE SCALE GENOMIC DNA]</scope>
    <source>
        <strain evidence="1 2">Lewin</strain>
    </source>
</reference>
<evidence type="ECO:0000313" key="2">
    <source>
        <dbReference type="Proteomes" id="UP000007519"/>
    </source>
</evidence>
<keyword evidence="2" id="KW-1185">Reference proteome</keyword>
<proteinExistence type="predicted"/>